<proteinExistence type="inferred from homology"/>
<dbReference type="InterPro" id="IPR013752">
    <property type="entry name" value="KPA_reductase"/>
</dbReference>
<dbReference type="GO" id="GO:0008677">
    <property type="term" value="F:2-dehydropantoate 2-reductase activity"/>
    <property type="evidence" value="ECO:0007669"/>
    <property type="project" value="UniProtKB-EC"/>
</dbReference>
<dbReference type="PANTHER" id="PTHR21708">
    <property type="entry name" value="PROBABLE 2-DEHYDROPANTOATE 2-REDUCTASE"/>
    <property type="match status" value="1"/>
</dbReference>
<name>A0A9X2JUM9_9MICO</name>
<evidence type="ECO:0000313" key="8">
    <source>
        <dbReference type="Proteomes" id="UP001139493"/>
    </source>
</evidence>
<comment type="pathway">
    <text evidence="4">Cofactor biosynthesis; (R)-pantothenate biosynthesis; (R)-pantoate from 3-methyl-2-oxobutanoate: step 2/2.</text>
</comment>
<sequence>MRDAANDVTSTDQPATQEPIAVVGPGAIGGLVAAMLQRAGHDVVVVARERTARHVAEHGLDVTTDEFGAWHAALPAVTEVPHGARVVVAVKAEGVADAARLLGPAAPAEVLSLLNGLDHVDTLRTALPGVEVVGATIAGETLRTGADGPGPALVRHRGTLLRTVVPDDAAELGVVAALRDTPIEVLTGGTEAEVLWKKLRFLAPLALLTSTWATGIGEALTRDPALTAGLLDEIAATATAEGVPTTGDDLRGILGGFPPAMRSSLQADIEAGREGELDAIGGAVRRRAARHGIATPVLDDVVGRIAARAASSSAGSAAGAQA</sequence>
<dbReference type="PANTHER" id="PTHR21708:SF26">
    <property type="entry name" value="2-DEHYDROPANTOATE 2-REDUCTASE"/>
    <property type="match status" value="1"/>
</dbReference>
<dbReference type="AlphaFoldDB" id="A0A9X2JUM9"/>
<feature type="domain" description="Ketopantoate reductase C-terminal" evidence="6">
    <location>
        <begin position="194"/>
        <end position="305"/>
    </location>
</feature>
<dbReference type="InterPro" id="IPR051402">
    <property type="entry name" value="KPR-Related"/>
</dbReference>
<dbReference type="Gene3D" id="1.10.1040.10">
    <property type="entry name" value="N-(1-d-carboxylethyl)-l-norvaline Dehydrogenase, domain 2"/>
    <property type="match status" value="1"/>
</dbReference>
<keyword evidence="8" id="KW-1185">Reference proteome</keyword>
<evidence type="ECO:0000256" key="2">
    <source>
        <dbReference type="ARBA" id="ARBA00022857"/>
    </source>
</evidence>
<comment type="catalytic activity">
    <reaction evidence="4">
        <text>(R)-pantoate + NADP(+) = 2-dehydropantoate + NADPH + H(+)</text>
        <dbReference type="Rhea" id="RHEA:16233"/>
        <dbReference type="ChEBI" id="CHEBI:11561"/>
        <dbReference type="ChEBI" id="CHEBI:15378"/>
        <dbReference type="ChEBI" id="CHEBI:15980"/>
        <dbReference type="ChEBI" id="CHEBI:57783"/>
        <dbReference type="ChEBI" id="CHEBI:58349"/>
        <dbReference type="EC" id="1.1.1.169"/>
    </reaction>
</comment>
<dbReference type="InterPro" id="IPR008927">
    <property type="entry name" value="6-PGluconate_DH-like_C_sf"/>
</dbReference>
<evidence type="ECO:0000256" key="3">
    <source>
        <dbReference type="ARBA" id="ARBA00023002"/>
    </source>
</evidence>
<dbReference type="Pfam" id="PF08546">
    <property type="entry name" value="ApbA_C"/>
    <property type="match status" value="1"/>
</dbReference>
<dbReference type="Gene3D" id="3.40.50.720">
    <property type="entry name" value="NAD(P)-binding Rossmann-like Domain"/>
    <property type="match status" value="1"/>
</dbReference>
<gene>
    <name evidence="7" type="ORF">APR03_000516</name>
</gene>
<dbReference type="SUPFAM" id="SSF51735">
    <property type="entry name" value="NAD(P)-binding Rossmann-fold domains"/>
    <property type="match status" value="1"/>
</dbReference>
<protein>
    <recommendedName>
        <fullName evidence="4">2-dehydropantoate 2-reductase</fullName>
        <ecNumber evidence="4">1.1.1.169</ecNumber>
    </recommendedName>
    <alternativeName>
        <fullName evidence="4">Ketopantoate reductase</fullName>
    </alternativeName>
</protein>
<dbReference type="InterPro" id="IPR013328">
    <property type="entry name" value="6PGD_dom2"/>
</dbReference>
<dbReference type="NCBIfam" id="TIGR00745">
    <property type="entry name" value="apbA_panE"/>
    <property type="match status" value="1"/>
</dbReference>
<organism evidence="7 8">
    <name type="scientific">Promicromonospora thailandica</name>
    <dbReference type="NCBI Taxonomy" id="765201"/>
    <lineage>
        <taxon>Bacteria</taxon>
        <taxon>Bacillati</taxon>
        <taxon>Actinomycetota</taxon>
        <taxon>Actinomycetes</taxon>
        <taxon>Micrococcales</taxon>
        <taxon>Promicromonosporaceae</taxon>
        <taxon>Promicromonospora</taxon>
    </lineage>
</organism>
<evidence type="ECO:0000256" key="1">
    <source>
        <dbReference type="ARBA" id="ARBA00007870"/>
    </source>
</evidence>
<dbReference type="Pfam" id="PF02558">
    <property type="entry name" value="ApbA"/>
    <property type="match status" value="1"/>
</dbReference>
<feature type="domain" description="Ketopantoate reductase N-terminal" evidence="5">
    <location>
        <begin position="20"/>
        <end position="158"/>
    </location>
</feature>
<dbReference type="RefSeq" id="WP_253832443.1">
    <property type="nucleotide sequence ID" value="NZ_JAMTCS010000001.1"/>
</dbReference>
<evidence type="ECO:0000259" key="6">
    <source>
        <dbReference type="Pfam" id="PF08546"/>
    </source>
</evidence>
<dbReference type="InterPro" id="IPR036291">
    <property type="entry name" value="NAD(P)-bd_dom_sf"/>
</dbReference>
<keyword evidence="2 4" id="KW-0521">NADP</keyword>
<dbReference type="GO" id="GO:0005737">
    <property type="term" value="C:cytoplasm"/>
    <property type="evidence" value="ECO:0007669"/>
    <property type="project" value="TreeGrafter"/>
</dbReference>
<dbReference type="EC" id="1.1.1.169" evidence="4"/>
<evidence type="ECO:0000256" key="4">
    <source>
        <dbReference type="RuleBase" id="RU362068"/>
    </source>
</evidence>
<dbReference type="InterPro" id="IPR013332">
    <property type="entry name" value="KPR_N"/>
</dbReference>
<dbReference type="Proteomes" id="UP001139493">
    <property type="component" value="Unassembled WGS sequence"/>
</dbReference>
<accession>A0A9X2JUM9</accession>
<evidence type="ECO:0000313" key="7">
    <source>
        <dbReference type="EMBL" id="MCP2263193.1"/>
    </source>
</evidence>
<dbReference type="SUPFAM" id="SSF48179">
    <property type="entry name" value="6-phosphogluconate dehydrogenase C-terminal domain-like"/>
    <property type="match status" value="1"/>
</dbReference>
<dbReference type="EMBL" id="JAMTCS010000001">
    <property type="protein sequence ID" value="MCP2263193.1"/>
    <property type="molecule type" value="Genomic_DNA"/>
</dbReference>
<dbReference type="GO" id="GO:0015940">
    <property type="term" value="P:pantothenate biosynthetic process"/>
    <property type="evidence" value="ECO:0007669"/>
    <property type="project" value="UniProtKB-KW"/>
</dbReference>
<keyword evidence="4" id="KW-0566">Pantothenate biosynthesis</keyword>
<comment type="caution">
    <text evidence="7">The sequence shown here is derived from an EMBL/GenBank/DDBJ whole genome shotgun (WGS) entry which is preliminary data.</text>
</comment>
<comment type="similarity">
    <text evidence="1 4">Belongs to the ketopantoate reductase family.</text>
</comment>
<keyword evidence="3 4" id="KW-0560">Oxidoreductase</keyword>
<reference evidence="7" key="1">
    <citation type="submission" date="2022-06" db="EMBL/GenBank/DDBJ databases">
        <title>Genomic Encyclopedia of Archaeal and Bacterial Type Strains, Phase II (KMG-II): from individual species to whole genera.</title>
        <authorList>
            <person name="Goeker M."/>
        </authorList>
    </citation>
    <scope>NUCLEOTIDE SEQUENCE</scope>
    <source>
        <strain evidence="7">DSM 26652</strain>
    </source>
</reference>
<comment type="function">
    <text evidence="4">Catalyzes the NADPH-dependent reduction of ketopantoate into pantoic acid.</text>
</comment>
<dbReference type="InterPro" id="IPR003710">
    <property type="entry name" value="ApbA"/>
</dbReference>
<evidence type="ECO:0000259" key="5">
    <source>
        <dbReference type="Pfam" id="PF02558"/>
    </source>
</evidence>